<sequence length="282" mass="29862">MSLSSLLDINNLQDFLKAMINLLHEFECIPNDNFKPKISSLSRGIFKQSAKSARKSAGGTDYSITLQDSGDPSFIYTPNIPFDLDYFEVWITLSDMLVEVYQKMIKFIDLSGGSSGSLGTTTGGGSGGTTTGVPTPPSAGAAPPLSTTLAGPGAASIAVPLPPTRSSSNYSIVSVHQTHLTSAHIELISRIDAKLKKLIVVLTKEIDAMARAAIRDELAQLDPMLLSAAAALSPSSSASPPGNNPAPPTPHSLHPNASLHQPLQTPTPFAFNDFIPQSHEWD</sequence>
<dbReference type="PANTHER" id="PTHR37332:SF1">
    <property type="entry name" value="ELMO DOMAIN-CONTAINING PROTEIN"/>
    <property type="match status" value="1"/>
</dbReference>
<accession>A0ABY7D850</accession>
<feature type="compositionally biased region" description="Low complexity" evidence="1">
    <location>
        <begin position="232"/>
        <end position="241"/>
    </location>
</feature>
<evidence type="ECO:0000313" key="2">
    <source>
        <dbReference type="EMBL" id="WAQ92462.1"/>
    </source>
</evidence>
<organism evidence="2 3">
    <name type="scientific">Puccinia triticina</name>
    <dbReference type="NCBI Taxonomy" id="208348"/>
    <lineage>
        <taxon>Eukaryota</taxon>
        <taxon>Fungi</taxon>
        <taxon>Dikarya</taxon>
        <taxon>Basidiomycota</taxon>
        <taxon>Pucciniomycotina</taxon>
        <taxon>Pucciniomycetes</taxon>
        <taxon>Pucciniales</taxon>
        <taxon>Pucciniaceae</taxon>
        <taxon>Puccinia</taxon>
    </lineage>
</organism>
<evidence type="ECO:0000256" key="1">
    <source>
        <dbReference type="SAM" id="MobiDB-lite"/>
    </source>
</evidence>
<gene>
    <name evidence="2" type="ORF">PtA15_16A370</name>
</gene>
<feature type="compositionally biased region" description="Gly residues" evidence="1">
    <location>
        <begin position="119"/>
        <end position="130"/>
    </location>
</feature>
<dbReference type="Proteomes" id="UP001164743">
    <property type="component" value="Chromosome 16A"/>
</dbReference>
<feature type="region of interest" description="Disordered" evidence="1">
    <location>
        <begin position="119"/>
        <end position="145"/>
    </location>
</feature>
<dbReference type="RefSeq" id="XP_053028017.1">
    <property type="nucleotide sequence ID" value="XM_053164053.1"/>
</dbReference>
<reference evidence="2" key="1">
    <citation type="submission" date="2022-10" db="EMBL/GenBank/DDBJ databases">
        <title>Puccinia triticina Genome sequencing and assembly.</title>
        <authorList>
            <person name="Li C."/>
        </authorList>
    </citation>
    <scope>NUCLEOTIDE SEQUENCE</scope>
    <source>
        <strain evidence="2">Pt15</strain>
    </source>
</reference>
<feature type="region of interest" description="Disordered" evidence="1">
    <location>
        <begin position="232"/>
        <end position="282"/>
    </location>
</feature>
<dbReference type="GeneID" id="77804948"/>
<feature type="compositionally biased region" description="Polar residues" evidence="1">
    <location>
        <begin position="258"/>
        <end position="267"/>
    </location>
</feature>
<protein>
    <submittedName>
        <fullName evidence="2">Uncharacterized protein</fullName>
    </submittedName>
</protein>
<keyword evidence="3" id="KW-1185">Reference proteome</keyword>
<dbReference type="EMBL" id="CP110436">
    <property type="protein sequence ID" value="WAQ92462.1"/>
    <property type="molecule type" value="Genomic_DNA"/>
</dbReference>
<name>A0ABY7D850_9BASI</name>
<evidence type="ECO:0000313" key="3">
    <source>
        <dbReference type="Proteomes" id="UP001164743"/>
    </source>
</evidence>
<proteinExistence type="predicted"/>
<dbReference type="PANTHER" id="PTHR37332">
    <property type="entry name" value="EXPRESSED PROTEIN"/>
    <property type="match status" value="1"/>
</dbReference>